<name>C6XEQ0_METGS</name>
<keyword evidence="2" id="KW-0614">Plasmid</keyword>
<dbReference type="EMBL" id="CP001675">
    <property type="protein sequence ID" value="ACT52107.1"/>
    <property type="molecule type" value="Genomic_DNA"/>
</dbReference>
<dbReference type="AlphaFoldDB" id="C6XEQ0"/>
<dbReference type="Proteomes" id="UP000002743">
    <property type="component" value="Plasmid pMsip01"/>
</dbReference>
<geneLocation type="plasmid" evidence="2 3">
    <name>pMsip01</name>
</geneLocation>
<protein>
    <submittedName>
        <fullName evidence="2">Uncharacterized protein</fullName>
    </submittedName>
</protein>
<gene>
    <name evidence="2" type="ordered locus">Msip34_2883</name>
</gene>
<feature type="compositionally biased region" description="Basic and acidic residues" evidence="1">
    <location>
        <begin position="35"/>
        <end position="48"/>
    </location>
</feature>
<dbReference type="RefSeq" id="WP_012777705.1">
    <property type="nucleotide sequence ID" value="NC_012970.1"/>
</dbReference>
<accession>C6XEQ0</accession>
<evidence type="ECO:0000313" key="3">
    <source>
        <dbReference type="Proteomes" id="UP000002743"/>
    </source>
</evidence>
<feature type="compositionally biased region" description="Acidic residues" evidence="1">
    <location>
        <begin position="21"/>
        <end position="33"/>
    </location>
</feature>
<feature type="region of interest" description="Disordered" evidence="1">
    <location>
        <begin position="18"/>
        <end position="48"/>
    </location>
</feature>
<evidence type="ECO:0000313" key="2">
    <source>
        <dbReference type="EMBL" id="ACT52107.1"/>
    </source>
</evidence>
<proteinExistence type="predicted"/>
<reference evidence="2 3" key="2">
    <citation type="journal article" date="2011" name="J. Bacteriol.">
        <title>Genomes of three methylotrophs from a single niche uncover genetic and metabolic divergence of Methylophilaceae.</title>
        <authorList>
            <person name="Lapidus A."/>
            <person name="Clum A."/>
            <person name="Labutti K."/>
            <person name="Kaluzhnaya M.G."/>
            <person name="Lim S."/>
            <person name="Beck D.A."/>
            <person name="Glavina Del Rio T."/>
            <person name="Nolan M."/>
            <person name="Mavromatis K."/>
            <person name="Huntemann M."/>
            <person name="Lucas S."/>
            <person name="Lidstrom M.E."/>
            <person name="Ivanova N."/>
            <person name="Chistoserdova L."/>
        </authorList>
    </citation>
    <scope>NUCLEOTIDE SEQUENCE [LARGE SCALE GENOMIC DNA]</scope>
    <source>
        <strain evidence="2 3">SIP3-4</strain>
        <plasmid evidence="2 3">pMsip01</plasmid>
    </source>
</reference>
<evidence type="ECO:0000256" key="1">
    <source>
        <dbReference type="SAM" id="MobiDB-lite"/>
    </source>
</evidence>
<sequence length="48" mass="5132">MSTIIPPDSTLEEIAITGSEVDSEQVPESELIEQYDGKDGIEEEGHGG</sequence>
<reference evidence="3" key="1">
    <citation type="submission" date="2009-07" db="EMBL/GenBank/DDBJ databases">
        <title>Complete sequence of plasmid 1 of Methylovorus sp. SIP3-4.</title>
        <authorList>
            <consortium name="US DOE Joint Genome Institute"/>
            <person name="Lucas S."/>
            <person name="Copeland A."/>
            <person name="Lapidus A."/>
            <person name="Glavina del Rio T."/>
            <person name="Tice H."/>
            <person name="Bruce D."/>
            <person name="Goodwin L."/>
            <person name="Pitluck S."/>
            <person name="Clum A."/>
            <person name="Larimer F."/>
            <person name="Land M."/>
            <person name="Hauser L."/>
            <person name="Kyrpides N."/>
            <person name="Mikhailova N."/>
            <person name="Kayluzhnaya M."/>
            <person name="Chistoserdova L."/>
        </authorList>
    </citation>
    <scope>NUCLEOTIDE SEQUENCE [LARGE SCALE GENOMIC DNA]</scope>
    <source>
        <strain evidence="3">SIP3-4</strain>
        <plasmid evidence="3">pMsip01</plasmid>
    </source>
</reference>
<keyword evidence="3" id="KW-1185">Reference proteome</keyword>
<dbReference type="HOGENOM" id="CLU_3154724_0_0_4"/>
<dbReference type="KEGG" id="mei:Msip34_2883"/>
<organism evidence="2 3">
    <name type="scientific">Methylovorus glucosotrophus (strain SIP3-4)</name>
    <dbReference type="NCBI Taxonomy" id="582744"/>
    <lineage>
        <taxon>Bacteria</taxon>
        <taxon>Pseudomonadati</taxon>
        <taxon>Pseudomonadota</taxon>
        <taxon>Betaproteobacteria</taxon>
        <taxon>Nitrosomonadales</taxon>
        <taxon>Methylophilaceae</taxon>
        <taxon>Methylovorus</taxon>
    </lineage>
</organism>